<keyword evidence="2" id="KW-0472">Membrane</keyword>
<feature type="region of interest" description="Disordered" evidence="1">
    <location>
        <begin position="1"/>
        <end position="36"/>
    </location>
</feature>
<reference evidence="3 4" key="1">
    <citation type="journal article" date="2020" name="mSystems">
        <title>Defining Genomic and Predicted Metabolic Features of the Acetobacterium Genus.</title>
        <authorList>
            <person name="Ross D.E."/>
            <person name="Marshall C.W."/>
            <person name="Gulliver D."/>
            <person name="May H.D."/>
            <person name="Norman R.S."/>
        </authorList>
    </citation>
    <scope>NUCLEOTIDE SEQUENCE [LARGE SCALE GENOMIC DNA]</scope>
    <source>
        <strain evidence="3 4">DSM 4132</strain>
    </source>
</reference>
<name>A0ABR6YSR8_9FIRM</name>
<sequence length="336" mass="36209">MGRSGGSGGRSSGGSSGGSRSSGGRSGGFGSSHRSGGSGGFGSFGSSSGGGFFGSGSRMSSGGSNYGGSGGPVGCGCGAVMIILVIVLIVLLIIGVFVASVFTSSSEITKSSVARQPLPAGSVNETEYYTDELGWINNQTKMEEGLKYFYQKTGVQPYVVIVDNVNGSYNPTESELDSYANALYDQLFADEAHLLFVFYEYNDFYMDRYVAGTQAKTVIDTEAADILLDYIDRNYYDSSLTDEEFFSNSFRDAADRIMTVTKSPWIAAMTTIGIVFAVVILAILLFVWWRHAKNQKNLEAKRTAEMLNTPLEKFDDVEIDDLAKKYQDSPSDQHKD</sequence>
<dbReference type="RefSeq" id="WP_243167109.1">
    <property type="nucleotide sequence ID" value="NZ_WJBE01000001.1"/>
</dbReference>
<gene>
    <name evidence="3" type="ORF">GH811_01260</name>
</gene>
<keyword evidence="2" id="KW-1133">Transmembrane helix</keyword>
<keyword evidence="4" id="KW-1185">Reference proteome</keyword>
<evidence type="ECO:0000256" key="1">
    <source>
        <dbReference type="SAM" id="MobiDB-lite"/>
    </source>
</evidence>
<keyword evidence="2" id="KW-0812">Transmembrane</keyword>
<feature type="transmembrane region" description="Helical" evidence="2">
    <location>
        <begin position="265"/>
        <end position="289"/>
    </location>
</feature>
<comment type="caution">
    <text evidence="3">The sequence shown here is derived from an EMBL/GenBank/DDBJ whole genome shotgun (WGS) entry which is preliminary data.</text>
</comment>
<evidence type="ECO:0008006" key="5">
    <source>
        <dbReference type="Google" id="ProtNLM"/>
    </source>
</evidence>
<dbReference type="EMBL" id="WJBE01000001">
    <property type="protein sequence ID" value="MBC3898243.1"/>
    <property type="molecule type" value="Genomic_DNA"/>
</dbReference>
<organism evidence="3 4">
    <name type="scientific">Acetobacterium malicum</name>
    <dbReference type="NCBI Taxonomy" id="52692"/>
    <lineage>
        <taxon>Bacteria</taxon>
        <taxon>Bacillati</taxon>
        <taxon>Bacillota</taxon>
        <taxon>Clostridia</taxon>
        <taxon>Eubacteriales</taxon>
        <taxon>Eubacteriaceae</taxon>
        <taxon>Acetobacterium</taxon>
    </lineage>
</organism>
<dbReference type="Gene3D" id="3.10.310.50">
    <property type="match status" value="1"/>
</dbReference>
<protein>
    <recommendedName>
        <fullName evidence="5">TPM domain-containing protein</fullName>
    </recommendedName>
</protein>
<dbReference type="Proteomes" id="UP000622405">
    <property type="component" value="Unassembled WGS sequence"/>
</dbReference>
<proteinExistence type="predicted"/>
<evidence type="ECO:0000256" key="2">
    <source>
        <dbReference type="SAM" id="Phobius"/>
    </source>
</evidence>
<evidence type="ECO:0000313" key="3">
    <source>
        <dbReference type="EMBL" id="MBC3898243.1"/>
    </source>
</evidence>
<accession>A0ABR6YSR8</accession>
<feature type="transmembrane region" description="Helical" evidence="2">
    <location>
        <begin position="79"/>
        <end position="102"/>
    </location>
</feature>
<evidence type="ECO:0000313" key="4">
    <source>
        <dbReference type="Proteomes" id="UP000622405"/>
    </source>
</evidence>